<evidence type="ECO:0000256" key="3">
    <source>
        <dbReference type="ARBA" id="ARBA00004496"/>
    </source>
</evidence>
<feature type="domain" description="Protein kinase" evidence="25">
    <location>
        <begin position="476"/>
        <end position="732"/>
    </location>
</feature>
<evidence type="ECO:0000256" key="22">
    <source>
        <dbReference type="PROSITE-ProRule" id="PRU10141"/>
    </source>
</evidence>
<reference evidence="27" key="3">
    <citation type="submission" date="2025-09" db="UniProtKB">
        <authorList>
            <consortium name="Ensembl"/>
        </authorList>
    </citation>
    <scope>IDENTIFICATION</scope>
</reference>
<dbReference type="GO" id="GO:0007200">
    <property type="term" value="P:phospholipase C-activating G protein-coupled receptor signaling pathway"/>
    <property type="evidence" value="ECO:0007669"/>
    <property type="project" value="TreeGrafter"/>
</dbReference>
<comment type="cofactor">
    <cofactor evidence="1">
        <name>Mg(2+)</name>
        <dbReference type="ChEBI" id="CHEBI:18420"/>
    </cofactor>
</comment>
<evidence type="ECO:0000256" key="18">
    <source>
        <dbReference type="ARBA" id="ARBA00023136"/>
    </source>
</evidence>
<evidence type="ECO:0000256" key="2">
    <source>
        <dbReference type="ARBA" id="ARBA00004370"/>
    </source>
</evidence>
<evidence type="ECO:0000313" key="28">
    <source>
        <dbReference type="Proteomes" id="UP000472264"/>
    </source>
</evidence>
<dbReference type="SMART" id="SM00233">
    <property type="entry name" value="PH"/>
    <property type="match status" value="1"/>
</dbReference>
<comment type="catalytic activity">
    <reaction evidence="19">
        <text>L-threonyl-[protein] + ATP = O-phospho-L-threonyl-[protein] + ADP + H(+)</text>
        <dbReference type="Rhea" id="RHEA:46608"/>
        <dbReference type="Rhea" id="RHEA-COMP:11060"/>
        <dbReference type="Rhea" id="RHEA-COMP:11605"/>
        <dbReference type="ChEBI" id="CHEBI:15378"/>
        <dbReference type="ChEBI" id="CHEBI:30013"/>
        <dbReference type="ChEBI" id="CHEBI:30616"/>
        <dbReference type="ChEBI" id="CHEBI:61977"/>
        <dbReference type="ChEBI" id="CHEBI:456216"/>
        <dbReference type="EC" id="2.7.11.13"/>
    </reaction>
</comment>
<dbReference type="FunFam" id="1.10.510.10:FF:000151">
    <property type="entry name" value="Serine/threonine-protein kinase"/>
    <property type="match status" value="1"/>
</dbReference>
<keyword evidence="11" id="KW-0677">Repeat</keyword>
<dbReference type="Pfam" id="PF00130">
    <property type="entry name" value="C1_1"/>
    <property type="match status" value="2"/>
</dbReference>
<keyword evidence="9" id="KW-0808">Transferase</keyword>
<dbReference type="GO" id="GO:0004697">
    <property type="term" value="F:diacylglycerol-dependent serine/threonine kinase activity"/>
    <property type="evidence" value="ECO:0007669"/>
    <property type="project" value="UniProtKB-EC"/>
</dbReference>
<dbReference type="InterPro" id="IPR057764">
    <property type="entry name" value="Ubiquitin_PRKD1-3_N"/>
</dbReference>
<evidence type="ECO:0000256" key="14">
    <source>
        <dbReference type="ARBA" id="ARBA00022777"/>
    </source>
</evidence>
<protein>
    <recommendedName>
        <fullName evidence="5">protein kinase C</fullName>
        <ecNumber evidence="5">2.7.11.13</ecNumber>
    </recommendedName>
</protein>
<evidence type="ECO:0000256" key="20">
    <source>
        <dbReference type="PIRSR" id="PIRSR000552-1"/>
    </source>
</evidence>
<evidence type="ECO:0000256" key="13">
    <source>
        <dbReference type="ARBA" id="ARBA00022771"/>
    </source>
</evidence>
<feature type="active site" description="Proton acceptor" evidence="20">
    <location>
        <position position="599"/>
    </location>
</feature>
<evidence type="ECO:0000256" key="23">
    <source>
        <dbReference type="SAM" id="MobiDB-lite"/>
    </source>
</evidence>
<evidence type="ECO:0000256" key="12">
    <source>
        <dbReference type="ARBA" id="ARBA00022741"/>
    </source>
</evidence>
<dbReference type="FunFam" id="3.30.60.20:FF:000019">
    <property type="entry name" value="Serine/threonine-protein kinase"/>
    <property type="match status" value="1"/>
</dbReference>
<comment type="similarity">
    <text evidence="4">Belongs to the protein kinase superfamily. CAMK Ser/Thr protein kinase family. PKD subfamily.</text>
</comment>
<feature type="binding site" evidence="21">
    <location>
        <begin position="482"/>
        <end position="490"/>
    </location>
    <ligand>
        <name>ATP</name>
        <dbReference type="ChEBI" id="CHEBI:30616"/>
    </ligand>
</feature>
<dbReference type="PROSITE" id="PS00107">
    <property type="entry name" value="PROTEIN_KINASE_ATP"/>
    <property type="match status" value="1"/>
</dbReference>
<evidence type="ECO:0000256" key="4">
    <source>
        <dbReference type="ARBA" id="ARBA00008582"/>
    </source>
</evidence>
<evidence type="ECO:0000256" key="10">
    <source>
        <dbReference type="ARBA" id="ARBA00022723"/>
    </source>
</evidence>
<dbReference type="FunFam" id="2.30.29.30:FF:000056">
    <property type="entry name" value="Serine/threonine-protein kinase"/>
    <property type="match status" value="1"/>
</dbReference>
<dbReference type="Pfam" id="PF00069">
    <property type="entry name" value="Pkinase"/>
    <property type="match status" value="1"/>
</dbReference>
<gene>
    <name evidence="27" type="primary">prkd1</name>
</gene>
<dbReference type="InterPro" id="IPR020454">
    <property type="entry name" value="DAG/PE-bd"/>
</dbReference>
<dbReference type="PANTHER" id="PTHR22968">
    <property type="entry name" value="PROTEIN KINASE C, MU"/>
    <property type="match status" value="1"/>
</dbReference>
<dbReference type="EC" id="2.7.11.13" evidence="5"/>
<dbReference type="PROSITE" id="PS00479">
    <property type="entry name" value="ZF_DAG_PE_1"/>
    <property type="match status" value="2"/>
</dbReference>
<keyword evidence="17" id="KW-0460">Magnesium</keyword>
<keyword evidence="7" id="KW-0723">Serine/threonine-protein kinase</keyword>
<reference evidence="27" key="1">
    <citation type="submission" date="2021-04" db="EMBL/GenBank/DDBJ databases">
        <authorList>
            <consortium name="Wellcome Sanger Institute Data Sharing"/>
        </authorList>
    </citation>
    <scope>NUCLEOTIDE SEQUENCE [LARGE SCALE GENOMIC DNA]</scope>
</reference>
<dbReference type="SMART" id="SM00220">
    <property type="entry name" value="S_TKc"/>
    <property type="match status" value="1"/>
</dbReference>
<dbReference type="InterPro" id="IPR011009">
    <property type="entry name" value="Kinase-like_dom_sf"/>
</dbReference>
<dbReference type="CDD" id="cd01239">
    <property type="entry name" value="PH_PKD"/>
    <property type="match status" value="1"/>
</dbReference>
<dbReference type="InterPro" id="IPR011993">
    <property type="entry name" value="PH-like_dom_sf"/>
</dbReference>
<keyword evidence="28" id="KW-1185">Reference proteome</keyword>
<dbReference type="Gene3D" id="3.30.60.20">
    <property type="match status" value="2"/>
</dbReference>
<keyword evidence="10" id="KW-0479">Metal-binding</keyword>
<evidence type="ECO:0000256" key="21">
    <source>
        <dbReference type="PIRSR" id="PIRSR000552-2"/>
    </source>
</evidence>
<dbReference type="GO" id="GO:0008270">
    <property type="term" value="F:zinc ion binding"/>
    <property type="evidence" value="ECO:0007669"/>
    <property type="project" value="UniProtKB-KW"/>
</dbReference>
<dbReference type="SMART" id="SM00109">
    <property type="entry name" value="C1"/>
    <property type="match status" value="2"/>
</dbReference>
<dbReference type="PROSITE" id="PS50003">
    <property type="entry name" value="PH_DOMAIN"/>
    <property type="match status" value="1"/>
</dbReference>
<feature type="domain" description="PH" evidence="24">
    <location>
        <begin position="336"/>
        <end position="449"/>
    </location>
</feature>
<dbReference type="CDD" id="cd14082">
    <property type="entry name" value="STKc_PKD"/>
    <property type="match status" value="1"/>
</dbReference>
<keyword evidence="14" id="KW-0418">Kinase</keyword>
<evidence type="ECO:0000256" key="11">
    <source>
        <dbReference type="ARBA" id="ARBA00022737"/>
    </source>
</evidence>
<evidence type="ECO:0000256" key="7">
    <source>
        <dbReference type="ARBA" id="ARBA00022527"/>
    </source>
</evidence>
<dbReference type="InterPro" id="IPR001849">
    <property type="entry name" value="PH_domain"/>
</dbReference>
<dbReference type="Gene3D" id="1.10.510.10">
    <property type="entry name" value="Transferase(Phosphotransferase) domain 1"/>
    <property type="match status" value="1"/>
</dbReference>
<dbReference type="PRINTS" id="PR00008">
    <property type="entry name" value="DAGPEDOMAIN"/>
</dbReference>
<dbReference type="GO" id="GO:0005524">
    <property type="term" value="F:ATP binding"/>
    <property type="evidence" value="ECO:0007669"/>
    <property type="project" value="UniProtKB-UniRule"/>
</dbReference>
<dbReference type="GO" id="GO:0016020">
    <property type="term" value="C:membrane"/>
    <property type="evidence" value="ECO:0007669"/>
    <property type="project" value="UniProtKB-SubCell"/>
</dbReference>
<dbReference type="SUPFAM" id="SSF50729">
    <property type="entry name" value="PH domain-like"/>
    <property type="match status" value="1"/>
</dbReference>
<dbReference type="GO" id="GO:0005829">
    <property type="term" value="C:cytosol"/>
    <property type="evidence" value="ECO:0007669"/>
    <property type="project" value="TreeGrafter"/>
</dbReference>
<comment type="subcellular location">
    <subcellularLocation>
        <location evidence="3">Cytoplasm</location>
    </subcellularLocation>
    <subcellularLocation>
        <location evidence="2">Membrane</location>
    </subcellularLocation>
</comment>
<evidence type="ECO:0000256" key="8">
    <source>
        <dbReference type="ARBA" id="ARBA00022553"/>
    </source>
</evidence>
<evidence type="ECO:0000256" key="1">
    <source>
        <dbReference type="ARBA" id="ARBA00001946"/>
    </source>
</evidence>
<dbReference type="Pfam" id="PF25525">
    <property type="entry name" value="Ubiquitin_PRKD1_N"/>
    <property type="match status" value="1"/>
</dbReference>
<feature type="compositionally biased region" description="Basic and acidic residues" evidence="23">
    <location>
        <begin position="783"/>
        <end position="794"/>
    </location>
</feature>
<evidence type="ECO:0000256" key="16">
    <source>
        <dbReference type="ARBA" id="ARBA00022840"/>
    </source>
</evidence>
<dbReference type="FunFam" id="3.30.60.20:FF:000007">
    <property type="entry name" value="Serine/threonine-protein kinase"/>
    <property type="match status" value="1"/>
</dbReference>
<organism evidence="27 28">
    <name type="scientific">Echeneis naucrates</name>
    <name type="common">Live sharksucker</name>
    <dbReference type="NCBI Taxonomy" id="173247"/>
    <lineage>
        <taxon>Eukaryota</taxon>
        <taxon>Metazoa</taxon>
        <taxon>Chordata</taxon>
        <taxon>Craniata</taxon>
        <taxon>Vertebrata</taxon>
        <taxon>Euteleostomi</taxon>
        <taxon>Actinopterygii</taxon>
        <taxon>Neopterygii</taxon>
        <taxon>Teleostei</taxon>
        <taxon>Neoteleostei</taxon>
        <taxon>Acanthomorphata</taxon>
        <taxon>Carangaria</taxon>
        <taxon>Carangiformes</taxon>
        <taxon>Echeneidae</taxon>
        <taxon>Echeneis</taxon>
    </lineage>
</organism>
<feature type="domain" description="Phorbol-ester/DAG-type" evidence="26">
    <location>
        <begin position="128"/>
        <end position="178"/>
    </location>
</feature>
<evidence type="ECO:0000256" key="6">
    <source>
        <dbReference type="ARBA" id="ARBA00022490"/>
    </source>
</evidence>
<keyword evidence="18" id="KW-0472">Membrane</keyword>
<sequence>SVSREMLSLDFLNSVTSFSLLRPASEAPPPWGVISFHIQIGLSREPVLLDAAELSLSQVREVACSIVDQKLPECGFYGMYEKILLFRHDQTSENVLQLLRSASQIQEGDLVEAVLSASATVEDFQIRPHCLFVHSYRAPAFCDHCGEMLWGLVRQGLKCEGCGLNYHKRCAFKIPNNCSGVRRRRPSNVSLTGGLANIGRPLSAEPSPPHYTDDALLVSRTGLHQRRSSSQSYVGRPIELDKLLLSKVKVPHSFLIHSYTRPTICQHCKKLLKGLFRQGLQCKDCKFNCHKRCAPKVPNNCLGEVSRNGGNPSTSNNIPLMRVVQSVKHTKRKSSNVMKEGWMVHYTSKDTLRKRHYWRLDSKCITLFQNETGGKYYKEIPLSEILSLEPAQTFSLLPDGANPHCFEIATASLVYYVGENLCSPGWFQVSGAGPDVARMWEMAIQHALMPATLVRSSGRHLACLCVFQDINSVYQIFPDEVLGSGQFGIVYGGKHRKSGRDVAIKIIDKLRFPTKQESQLRNEVAILQSLHHPGVVNLDCMFETPERVFVVMEKLHGDMLEMILSSEKGRLPERITKFLVTQILVALRHLHFKNIVHCDLKPENVLLASADSFPQVKLCDFGFARIIGEKSFRRSVVGTPAYLAPEVLRNKGYNRSLDMWSVGVIIYVSLSGTFPFNEDEDINDQIQNAAFMYPPHPWKKISQEAIDLINNLLQVKMRKRYSVDKTLSHPWLQDYQMWLDLRNLESRMNERYITHESDDLRWHHHAQLSSLDYPLHPGNGPRCDGRQAADRYPEREEELETLSERVSEL</sequence>
<keyword evidence="6" id="KW-0963">Cytoplasm</keyword>
<keyword evidence="16 21" id="KW-0067">ATP-binding</keyword>
<dbReference type="PROSITE" id="PS50081">
    <property type="entry name" value="ZF_DAG_PE_2"/>
    <property type="match status" value="2"/>
</dbReference>
<dbReference type="SUPFAM" id="SSF56112">
    <property type="entry name" value="Protein kinase-like (PK-like)"/>
    <property type="match status" value="1"/>
</dbReference>
<dbReference type="SUPFAM" id="SSF57889">
    <property type="entry name" value="Cysteine-rich domain"/>
    <property type="match status" value="2"/>
</dbReference>
<reference evidence="27" key="2">
    <citation type="submission" date="2025-08" db="UniProtKB">
        <authorList>
            <consortium name="Ensembl"/>
        </authorList>
    </citation>
    <scope>IDENTIFICATION</scope>
</reference>
<dbReference type="Gene3D" id="2.30.29.30">
    <property type="entry name" value="Pleckstrin-homology domain (PH domain)/Phosphotyrosine-binding domain (PTB)"/>
    <property type="match status" value="1"/>
</dbReference>
<keyword evidence="8" id="KW-0597">Phosphoprotein</keyword>
<dbReference type="InterPro" id="IPR008271">
    <property type="entry name" value="Ser/Thr_kinase_AS"/>
</dbReference>
<evidence type="ECO:0000259" key="24">
    <source>
        <dbReference type="PROSITE" id="PS50003"/>
    </source>
</evidence>
<evidence type="ECO:0000256" key="19">
    <source>
        <dbReference type="ARBA" id="ARBA00047272"/>
    </source>
</evidence>
<dbReference type="InterPro" id="IPR000719">
    <property type="entry name" value="Prot_kinase_dom"/>
</dbReference>
<dbReference type="InterPro" id="IPR015727">
    <property type="entry name" value="Protein_Kinase_C_mu-related"/>
</dbReference>
<dbReference type="PROSITE" id="PS00108">
    <property type="entry name" value="PROTEIN_KINASE_ST"/>
    <property type="match status" value="1"/>
</dbReference>
<evidence type="ECO:0000313" key="27">
    <source>
        <dbReference type="Ensembl" id="ENSENLP00000009059.1"/>
    </source>
</evidence>
<evidence type="ECO:0000259" key="26">
    <source>
        <dbReference type="PROSITE" id="PS50081"/>
    </source>
</evidence>
<dbReference type="PIRSF" id="PIRSF000552">
    <property type="entry name" value="PKC_mu_nu_D2"/>
    <property type="match status" value="1"/>
</dbReference>
<evidence type="ECO:0000256" key="15">
    <source>
        <dbReference type="ARBA" id="ARBA00022833"/>
    </source>
</evidence>
<keyword evidence="15" id="KW-0862">Zinc</keyword>
<proteinExistence type="inferred from homology"/>
<dbReference type="PANTHER" id="PTHR22968:SF9">
    <property type="entry name" value="SERINE_THREONINE-PROTEIN KINASE D1"/>
    <property type="match status" value="1"/>
</dbReference>
<evidence type="ECO:0000259" key="25">
    <source>
        <dbReference type="PROSITE" id="PS50011"/>
    </source>
</evidence>
<dbReference type="Proteomes" id="UP000472264">
    <property type="component" value="Chromosome 22"/>
</dbReference>
<name>A0A665TGS6_ECHNA</name>
<dbReference type="GO" id="GO:0035556">
    <property type="term" value="P:intracellular signal transduction"/>
    <property type="evidence" value="ECO:0007669"/>
    <property type="project" value="TreeGrafter"/>
</dbReference>
<dbReference type="InterPro" id="IPR017441">
    <property type="entry name" value="Protein_kinase_ATP_BS"/>
</dbReference>
<dbReference type="FunFam" id="3.30.200.20:FF:000137">
    <property type="entry name" value="Serine/threonine-protein kinase"/>
    <property type="match status" value="1"/>
</dbReference>
<evidence type="ECO:0000256" key="9">
    <source>
        <dbReference type="ARBA" id="ARBA00022679"/>
    </source>
</evidence>
<keyword evidence="13" id="KW-0863">Zinc-finger</keyword>
<dbReference type="InterPro" id="IPR002219">
    <property type="entry name" value="PKC_DAG/PE"/>
</dbReference>
<dbReference type="Pfam" id="PF00169">
    <property type="entry name" value="PH"/>
    <property type="match status" value="1"/>
</dbReference>
<feature type="domain" description="Phorbol-ester/DAG-type" evidence="26">
    <location>
        <begin position="251"/>
        <end position="301"/>
    </location>
</feature>
<feature type="binding site" evidence="21 22">
    <location>
        <position position="505"/>
    </location>
    <ligand>
        <name>ATP</name>
        <dbReference type="ChEBI" id="CHEBI:30616"/>
    </ligand>
</feature>
<dbReference type="Ensembl" id="ENSENLT00000009499.1">
    <property type="protein sequence ID" value="ENSENLP00000009059.1"/>
    <property type="gene ID" value="ENSENLG00000003358.1"/>
</dbReference>
<dbReference type="CDD" id="cd20839">
    <property type="entry name" value="C1_PKD1_rpt1"/>
    <property type="match status" value="1"/>
</dbReference>
<dbReference type="AlphaFoldDB" id="A0A665TGS6"/>
<dbReference type="InterPro" id="IPR046349">
    <property type="entry name" value="C1-like_sf"/>
</dbReference>
<evidence type="ECO:0000256" key="17">
    <source>
        <dbReference type="ARBA" id="ARBA00022842"/>
    </source>
</evidence>
<dbReference type="PROSITE" id="PS50011">
    <property type="entry name" value="PROTEIN_KINASE_DOM"/>
    <property type="match status" value="1"/>
</dbReference>
<feature type="region of interest" description="Disordered" evidence="23">
    <location>
        <begin position="773"/>
        <end position="809"/>
    </location>
</feature>
<keyword evidence="12 21" id="KW-0547">Nucleotide-binding</keyword>
<accession>A0A665TGS6</accession>
<evidence type="ECO:0000256" key="5">
    <source>
        <dbReference type="ARBA" id="ARBA00012429"/>
    </source>
</evidence>